<dbReference type="PROSITE" id="PS50076">
    <property type="entry name" value="DNAJ_2"/>
    <property type="match status" value="1"/>
</dbReference>
<dbReference type="GO" id="GO:0051087">
    <property type="term" value="F:protein-folding chaperone binding"/>
    <property type="evidence" value="ECO:0007669"/>
    <property type="project" value="TreeGrafter"/>
</dbReference>
<dbReference type="PRINTS" id="PR00625">
    <property type="entry name" value="JDOMAIN"/>
</dbReference>
<feature type="non-terminal residue" evidence="3">
    <location>
        <position position="79"/>
    </location>
</feature>
<gene>
    <name evidence="3" type="ORF">P280DRAFT_425855</name>
</gene>
<sequence>MSTSKSFCDYYTVLGIAPTATVHDIKKAFRKLAILHHPDKKDPKDISDASDFCILRKAYEILNEPALRREYDRQYNLHN</sequence>
<evidence type="ECO:0000313" key="3">
    <source>
        <dbReference type="EMBL" id="KAF2641383.1"/>
    </source>
</evidence>
<keyword evidence="4" id="KW-1185">Reference proteome</keyword>
<dbReference type="SMART" id="SM00271">
    <property type="entry name" value="DnaJ"/>
    <property type="match status" value="1"/>
</dbReference>
<reference evidence="3" key="1">
    <citation type="journal article" date="2020" name="Stud. Mycol.">
        <title>101 Dothideomycetes genomes: a test case for predicting lifestyles and emergence of pathogens.</title>
        <authorList>
            <person name="Haridas S."/>
            <person name="Albert R."/>
            <person name="Binder M."/>
            <person name="Bloem J."/>
            <person name="Labutti K."/>
            <person name="Salamov A."/>
            <person name="Andreopoulos B."/>
            <person name="Baker S."/>
            <person name="Barry K."/>
            <person name="Bills G."/>
            <person name="Bluhm B."/>
            <person name="Cannon C."/>
            <person name="Castanera R."/>
            <person name="Culley D."/>
            <person name="Daum C."/>
            <person name="Ezra D."/>
            <person name="Gonzalez J."/>
            <person name="Henrissat B."/>
            <person name="Kuo A."/>
            <person name="Liang C."/>
            <person name="Lipzen A."/>
            <person name="Lutzoni F."/>
            <person name="Magnuson J."/>
            <person name="Mondo S."/>
            <person name="Nolan M."/>
            <person name="Ohm R."/>
            <person name="Pangilinan J."/>
            <person name="Park H.-J."/>
            <person name="Ramirez L."/>
            <person name="Alfaro M."/>
            <person name="Sun H."/>
            <person name="Tritt A."/>
            <person name="Yoshinaga Y."/>
            <person name="Zwiers L.-H."/>
            <person name="Turgeon B."/>
            <person name="Goodwin S."/>
            <person name="Spatafora J."/>
            <person name="Crous P."/>
            <person name="Grigoriev I."/>
        </authorList>
    </citation>
    <scope>NUCLEOTIDE SEQUENCE</scope>
    <source>
        <strain evidence="3">CBS 473.64</strain>
    </source>
</reference>
<feature type="domain" description="J" evidence="2">
    <location>
        <begin position="9"/>
        <end position="75"/>
    </location>
</feature>
<keyword evidence="3" id="KW-0346">Stress response</keyword>
<evidence type="ECO:0000256" key="1">
    <source>
        <dbReference type="ARBA" id="ARBA00023186"/>
    </source>
</evidence>
<evidence type="ECO:0000259" key="2">
    <source>
        <dbReference type="PROSITE" id="PS50076"/>
    </source>
</evidence>
<organism evidence="3 4">
    <name type="scientific">Massarina eburnea CBS 473.64</name>
    <dbReference type="NCBI Taxonomy" id="1395130"/>
    <lineage>
        <taxon>Eukaryota</taxon>
        <taxon>Fungi</taxon>
        <taxon>Dikarya</taxon>
        <taxon>Ascomycota</taxon>
        <taxon>Pezizomycotina</taxon>
        <taxon>Dothideomycetes</taxon>
        <taxon>Pleosporomycetidae</taxon>
        <taxon>Pleosporales</taxon>
        <taxon>Massarineae</taxon>
        <taxon>Massarinaceae</taxon>
        <taxon>Massarina</taxon>
    </lineage>
</organism>
<dbReference type="EMBL" id="MU006783">
    <property type="protein sequence ID" value="KAF2641383.1"/>
    <property type="molecule type" value="Genomic_DNA"/>
</dbReference>
<accession>A0A6A6S3V5</accession>
<dbReference type="Pfam" id="PF00226">
    <property type="entry name" value="DnaJ"/>
    <property type="match status" value="1"/>
</dbReference>
<name>A0A6A6S3V5_9PLEO</name>
<proteinExistence type="predicted"/>
<dbReference type="PANTHER" id="PTHR44360">
    <property type="entry name" value="DNAJ HOMOLOG SUBFAMILY B MEMBER 9"/>
    <property type="match status" value="1"/>
</dbReference>
<dbReference type="InterPro" id="IPR001623">
    <property type="entry name" value="DnaJ_domain"/>
</dbReference>
<dbReference type="GO" id="GO:0005783">
    <property type="term" value="C:endoplasmic reticulum"/>
    <property type="evidence" value="ECO:0007669"/>
    <property type="project" value="TreeGrafter"/>
</dbReference>
<dbReference type="SUPFAM" id="SSF46565">
    <property type="entry name" value="Chaperone J-domain"/>
    <property type="match status" value="1"/>
</dbReference>
<keyword evidence="1" id="KW-0143">Chaperone</keyword>
<dbReference type="Proteomes" id="UP000799753">
    <property type="component" value="Unassembled WGS sequence"/>
</dbReference>
<dbReference type="GO" id="GO:0051787">
    <property type="term" value="F:misfolded protein binding"/>
    <property type="evidence" value="ECO:0007669"/>
    <property type="project" value="TreeGrafter"/>
</dbReference>
<dbReference type="Gene3D" id="1.10.287.110">
    <property type="entry name" value="DnaJ domain"/>
    <property type="match status" value="1"/>
</dbReference>
<dbReference type="AlphaFoldDB" id="A0A6A6S3V5"/>
<dbReference type="InterPro" id="IPR051948">
    <property type="entry name" value="Hsp70_co-chaperone_J-domain"/>
</dbReference>
<dbReference type="OrthoDB" id="10250354at2759"/>
<dbReference type="InterPro" id="IPR036869">
    <property type="entry name" value="J_dom_sf"/>
</dbReference>
<protein>
    <submittedName>
        <fullName evidence="3">Heat shock protein DnaJ</fullName>
    </submittedName>
</protein>
<evidence type="ECO:0000313" key="4">
    <source>
        <dbReference type="Proteomes" id="UP000799753"/>
    </source>
</evidence>
<dbReference type="PANTHER" id="PTHR44360:SF1">
    <property type="entry name" value="DNAJ HOMOLOG SUBFAMILY B MEMBER 9"/>
    <property type="match status" value="1"/>
</dbReference>
<dbReference type="GO" id="GO:0036503">
    <property type="term" value="P:ERAD pathway"/>
    <property type="evidence" value="ECO:0007669"/>
    <property type="project" value="TreeGrafter"/>
</dbReference>
<dbReference type="CDD" id="cd06257">
    <property type="entry name" value="DnaJ"/>
    <property type="match status" value="1"/>
</dbReference>